<reference evidence="1" key="1">
    <citation type="journal article" date="2007" name="Science">
        <title>Candidatus Chloracidobacterium thermophilum: an aerobic phototrophic Acidobacterium.</title>
        <authorList>
            <person name="Bryant D.A."/>
            <person name="Costas A.M."/>
            <person name="Maresca J.A."/>
            <person name="Chew A.G."/>
            <person name="Klatt C.G."/>
            <person name="Bateson M.M."/>
            <person name="Tallon L.J."/>
            <person name="Hostetler J."/>
            <person name="Nelson W.C."/>
            <person name="Heidelberg J.F."/>
            <person name="Ward D.M."/>
        </authorList>
    </citation>
    <scope>NUCLEOTIDE SEQUENCE</scope>
</reference>
<protein>
    <submittedName>
        <fullName evidence="1">Uncharacterized protein</fullName>
    </submittedName>
</protein>
<evidence type="ECO:0000313" key="1">
    <source>
        <dbReference type="EMBL" id="ABV27395.1"/>
    </source>
</evidence>
<dbReference type="EMBL" id="EF531339">
    <property type="protein sequence ID" value="ABV27395.1"/>
    <property type="molecule type" value="Genomic_DNA"/>
</dbReference>
<gene>
    <name evidence="1" type="ORF">YS_M60-F11.029</name>
</gene>
<sequence>MLNVLFSPFSGRQTYTYELQFHFPRQVANHGARHQPPTP</sequence>
<organism evidence="1">
    <name type="scientific">Chloracidobacterium thermophilum</name>
    <dbReference type="NCBI Taxonomy" id="458033"/>
    <lineage>
        <taxon>Bacteria</taxon>
        <taxon>Pseudomonadati</taxon>
        <taxon>Acidobacteriota</taxon>
        <taxon>Terriglobia</taxon>
        <taxon>Terriglobales</taxon>
        <taxon>Acidobacteriaceae</taxon>
        <taxon>Chloracidobacterium</taxon>
    </lineage>
</organism>
<name>A8DJD6_9BACT</name>
<dbReference type="AlphaFoldDB" id="A8DJD6"/>
<accession>A8DJD6</accession>
<proteinExistence type="predicted"/>